<dbReference type="SUPFAM" id="SSF51735">
    <property type="entry name" value="NAD(P)-binding Rossmann-fold domains"/>
    <property type="match status" value="1"/>
</dbReference>
<name>A0AAN9FWU7_9CAEN</name>
<feature type="domain" description="3-beta hydroxysteroid dehydrogenase/isomerase" evidence="3">
    <location>
        <begin position="4"/>
        <end position="182"/>
    </location>
</feature>
<comment type="caution">
    <text evidence="4">The sequence shown here is derived from an EMBL/GenBank/DDBJ whole genome shotgun (WGS) entry which is preliminary data.</text>
</comment>
<dbReference type="GO" id="GO:0016616">
    <property type="term" value="F:oxidoreductase activity, acting on the CH-OH group of donors, NAD or NADP as acceptor"/>
    <property type="evidence" value="ECO:0007669"/>
    <property type="project" value="InterPro"/>
</dbReference>
<dbReference type="PANTHER" id="PTHR43245:SF51">
    <property type="entry name" value="SHORT CHAIN DEHYDROGENASE_REDUCTASE FAMILY 42E, MEMBER 2"/>
    <property type="match status" value="1"/>
</dbReference>
<dbReference type="PANTHER" id="PTHR43245">
    <property type="entry name" value="BIFUNCTIONAL POLYMYXIN RESISTANCE PROTEIN ARNA"/>
    <property type="match status" value="1"/>
</dbReference>
<evidence type="ECO:0000256" key="2">
    <source>
        <dbReference type="ARBA" id="ARBA00023002"/>
    </source>
</evidence>
<dbReference type="InterPro" id="IPR036291">
    <property type="entry name" value="NAD(P)-bd_dom_sf"/>
</dbReference>
<organism evidence="4 5">
    <name type="scientific">Littorina saxatilis</name>
    <dbReference type="NCBI Taxonomy" id="31220"/>
    <lineage>
        <taxon>Eukaryota</taxon>
        <taxon>Metazoa</taxon>
        <taxon>Spiralia</taxon>
        <taxon>Lophotrochozoa</taxon>
        <taxon>Mollusca</taxon>
        <taxon>Gastropoda</taxon>
        <taxon>Caenogastropoda</taxon>
        <taxon>Littorinimorpha</taxon>
        <taxon>Littorinoidea</taxon>
        <taxon>Littorinidae</taxon>
        <taxon>Littorina</taxon>
    </lineage>
</organism>
<evidence type="ECO:0000313" key="5">
    <source>
        <dbReference type="Proteomes" id="UP001374579"/>
    </source>
</evidence>
<evidence type="ECO:0000256" key="1">
    <source>
        <dbReference type="ARBA" id="ARBA00009219"/>
    </source>
</evidence>
<dbReference type="AlphaFoldDB" id="A0AAN9FWU7"/>
<dbReference type="InterPro" id="IPR002225">
    <property type="entry name" value="3Beta_OHSteriod_DH/Estase"/>
</dbReference>
<dbReference type="Proteomes" id="UP001374579">
    <property type="component" value="Unassembled WGS sequence"/>
</dbReference>
<protein>
    <recommendedName>
        <fullName evidence="3">3-beta hydroxysteroid dehydrogenase/isomerase domain-containing protein</fullName>
    </recommendedName>
</protein>
<gene>
    <name evidence="4" type="ORF">V1264_022093</name>
</gene>
<dbReference type="Gene3D" id="3.40.50.720">
    <property type="entry name" value="NAD(P)-binding Rossmann-like Domain"/>
    <property type="match status" value="1"/>
</dbReference>
<evidence type="ECO:0000259" key="3">
    <source>
        <dbReference type="Pfam" id="PF01073"/>
    </source>
</evidence>
<keyword evidence="2" id="KW-0560">Oxidoreductase</keyword>
<proteinExistence type="inferred from homology"/>
<dbReference type="GO" id="GO:0006694">
    <property type="term" value="P:steroid biosynthetic process"/>
    <property type="evidence" value="ECO:0007669"/>
    <property type="project" value="InterPro"/>
</dbReference>
<keyword evidence="5" id="KW-1185">Reference proteome</keyword>
<dbReference type="EMBL" id="JBAMIC010004070">
    <property type="protein sequence ID" value="KAK7088143.1"/>
    <property type="molecule type" value="Genomic_DNA"/>
</dbReference>
<evidence type="ECO:0000313" key="4">
    <source>
        <dbReference type="EMBL" id="KAK7088143.1"/>
    </source>
</evidence>
<comment type="similarity">
    <text evidence="1">Belongs to the 3-beta-HSD family.</text>
</comment>
<accession>A0AAN9FWU7</accession>
<sequence length="261" mass="28880">MCELSGTLNVIRACLRQNVTRLLYCSSVDVVIGFEPIRGGGEDDTPVPPKFLFPGYPESKLQGERLVLSAHGQPCDNGEKLHTLSLRANVMYGELDPYYVTTGFRNAASMGGKLIQVGNGEALFQQCYVGNSAAAFVQADAALAEKPNVGGQAFFIPDDTPLQNSFKFLEPFLESRGFSLSQTYIPYSLVYWSLYVTEMVLKALSPLVKLHLKTASCSIQYINMDLYFRSEKARSVFGFTPVYSPAEAKERSLAYYKSVKL</sequence>
<dbReference type="Pfam" id="PF01073">
    <property type="entry name" value="3Beta_HSD"/>
    <property type="match status" value="1"/>
</dbReference>
<reference evidence="4 5" key="1">
    <citation type="submission" date="2024-02" db="EMBL/GenBank/DDBJ databases">
        <title>Chromosome-scale genome assembly of the rough periwinkle Littorina saxatilis.</title>
        <authorList>
            <person name="De Jode A."/>
            <person name="Faria R."/>
            <person name="Formenti G."/>
            <person name="Sims Y."/>
            <person name="Smith T.P."/>
            <person name="Tracey A."/>
            <person name="Wood J.M.D."/>
            <person name="Zagrodzka Z.B."/>
            <person name="Johannesson K."/>
            <person name="Butlin R.K."/>
            <person name="Leder E.H."/>
        </authorList>
    </citation>
    <scope>NUCLEOTIDE SEQUENCE [LARGE SCALE GENOMIC DNA]</scope>
    <source>
        <strain evidence="4">Snail1</strain>
        <tissue evidence="4">Muscle</tissue>
    </source>
</reference>
<dbReference type="InterPro" id="IPR050177">
    <property type="entry name" value="Lipid_A_modif_metabolic_enz"/>
</dbReference>